<accession>A0A8H3FIQ7</accession>
<gene>
    <name evidence="1" type="ORF">IMSHALPRED_006439</name>
</gene>
<dbReference type="EMBL" id="CAJPDT010000039">
    <property type="protein sequence ID" value="CAF9925309.1"/>
    <property type="molecule type" value="Genomic_DNA"/>
</dbReference>
<evidence type="ECO:0000313" key="2">
    <source>
        <dbReference type="Proteomes" id="UP000664534"/>
    </source>
</evidence>
<dbReference type="InterPro" id="IPR038883">
    <property type="entry name" value="AN11006-like"/>
</dbReference>
<dbReference type="PANTHER" id="PTHR42085">
    <property type="entry name" value="F-BOX DOMAIN-CONTAINING PROTEIN"/>
    <property type="match status" value="1"/>
</dbReference>
<protein>
    <submittedName>
        <fullName evidence="1">Uncharacterized protein</fullName>
    </submittedName>
</protein>
<name>A0A8H3FIQ7_9LECA</name>
<comment type="caution">
    <text evidence="1">The sequence shown here is derived from an EMBL/GenBank/DDBJ whole genome shotgun (WGS) entry which is preliminary data.</text>
</comment>
<dbReference type="OrthoDB" id="5412161at2759"/>
<proteinExistence type="predicted"/>
<dbReference type="Proteomes" id="UP000664534">
    <property type="component" value="Unassembled WGS sequence"/>
</dbReference>
<dbReference type="PANTHER" id="PTHR42085:SF1">
    <property type="entry name" value="F-BOX DOMAIN-CONTAINING PROTEIN"/>
    <property type="match status" value="1"/>
</dbReference>
<reference evidence="1" key="1">
    <citation type="submission" date="2021-03" db="EMBL/GenBank/DDBJ databases">
        <authorList>
            <person name="Tagirdzhanova G."/>
        </authorList>
    </citation>
    <scope>NUCLEOTIDE SEQUENCE</scope>
</reference>
<evidence type="ECO:0000313" key="1">
    <source>
        <dbReference type="EMBL" id="CAF9925309.1"/>
    </source>
</evidence>
<dbReference type="AlphaFoldDB" id="A0A8H3FIQ7"/>
<keyword evidence="2" id="KW-1185">Reference proteome</keyword>
<sequence length="242" mass="28056">MDLVEDPQSQAFRFLDLPGELRNLVYDHYFTLYQTPWLYQKAREMSMLPDGILNVNKQVYGEASHALYTGVIFVIKVTGEGSGRGPEKALAGILRKIPHVLRHTTTIHLEICWPRPVQTDSSLDWCQDCRLRLDMEKLCISLAKEPNLQTVKILIFEEDPSRPYTPVCPNDHRMLGLLRPLQRLRRAYPKIVVDMPANCPISTAELVKQQWRCPCVVDLMKKEFEDARELARDVRRRWGNRG</sequence>
<organism evidence="1 2">
    <name type="scientific">Imshaugia aleurites</name>
    <dbReference type="NCBI Taxonomy" id="172621"/>
    <lineage>
        <taxon>Eukaryota</taxon>
        <taxon>Fungi</taxon>
        <taxon>Dikarya</taxon>
        <taxon>Ascomycota</taxon>
        <taxon>Pezizomycotina</taxon>
        <taxon>Lecanoromycetes</taxon>
        <taxon>OSLEUM clade</taxon>
        <taxon>Lecanoromycetidae</taxon>
        <taxon>Lecanorales</taxon>
        <taxon>Lecanorineae</taxon>
        <taxon>Parmeliaceae</taxon>
        <taxon>Imshaugia</taxon>
    </lineage>
</organism>